<keyword evidence="2" id="KW-1133">Transmembrane helix</keyword>
<evidence type="ECO:0000313" key="3">
    <source>
        <dbReference type="EMBL" id="GAA1424033.1"/>
    </source>
</evidence>
<keyword evidence="4" id="KW-1185">Reference proteome</keyword>
<evidence type="ECO:0000256" key="1">
    <source>
        <dbReference type="SAM" id="MobiDB-lite"/>
    </source>
</evidence>
<feature type="region of interest" description="Disordered" evidence="1">
    <location>
        <begin position="1"/>
        <end position="22"/>
    </location>
</feature>
<proteinExistence type="predicted"/>
<accession>A0ABN1YW62</accession>
<dbReference type="Proteomes" id="UP001501266">
    <property type="component" value="Unassembled WGS sequence"/>
</dbReference>
<evidence type="ECO:0000313" key="4">
    <source>
        <dbReference type="Proteomes" id="UP001501266"/>
    </source>
</evidence>
<evidence type="ECO:0008006" key="5">
    <source>
        <dbReference type="Google" id="ProtNLM"/>
    </source>
</evidence>
<reference evidence="3 4" key="1">
    <citation type="journal article" date="2019" name="Int. J. Syst. Evol. Microbiol.">
        <title>The Global Catalogue of Microorganisms (GCM) 10K type strain sequencing project: providing services to taxonomists for standard genome sequencing and annotation.</title>
        <authorList>
            <consortium name="The Broad Institute Genomics Platform"/>
            <consortium name="The Broad Institute Genome Sequencing Center for Infectious Disease"/>
            <person name="Wu L."/>
            <person name="Ma J."/>
        </authorList>
    </citation>
    <scope>NUCLEOTIDE SEQUENCE [LARGE SCALE GENOMIC DNA]</scope>
    <source>
        <strain evidence="3 4">JCM 12398</strain>
    </source>
</reference>
<gene>
    <name evidence="3" type="ORF">GCM10009640_19400</name>
</gene>
<feature type="transmembrane region" description="Helical" evidence="2">
    <location>
        <begin position="39"/>
        <end position="59"/>
    </location>
</feature>
<name>A0ABN1YW62_9MICO</name>
<evidence type="ECO:0000256" key="2">
    <source>
        <dbReference type="SAM" id="Phobius"/>
    </source>
</evidence>
<dbReference type="RefSeq" id="WP_343919865.1">
    <property type="nucleotide sequence ID" value="NZ_BAAAKK010000005.1"/>
</dbReference>
<sequence length="198" mass="20671">MALSALERELPDASRHPVRDAATRQARPTLLERLRRPRVLLAVAILVLIGVALAVLAGLTARSGPIAPLGASAELPGGVARVNGVIPLERDGWLPTDAPAVLTEPTPDGAHLVRVELELTALDADGIEFTATDYTIFGLSTDRLPPVWASPEAHAAGQGEVVSATLVFEIPNRAIALTLEGEHGGRLALGVGHHTAGR</sequence>
<keyword evidence="2" id="KW-0812">Transmembrane</keyword>
<keyword evidence="2" id="KW-0472">Membrane</keyword>
<dbReference type="EMBL" id="BAAAKK010000005">
    <property type="protein sequence ID" value="GAA1424033.1"/>
    <property type="molecule type" value="Genomic_DNA"/>
</dbReference>
<protein>
    <recommendedName>
        <fullName evidence="5">DUF4352 domain-containing protein</fullName>
    </recommendedName>
</protein>
<organism evidence="3 4">
    <name type="scientific">Agrococcus citreus</name>
    <dbReference type="NCBI Taxonomy" id="84643"/>
    <lineage>
        <taxon>Bacteria</taxon>
        <taxon>Bacillati</taxon>
        <taxon>Actinomycetota</taxon>
        <taxon>Actinomycetes</taxon>
        <taxon>Micrococcales</taxon>
        <taxon>Microbacteriaceae</taxon>
        <taxon>Agrococcus</taxon>
    </lineage>
</organism>
<comment type="caution">
    <text evidence="3">The sequence shown here is derived from an EMBL/GenBank/DDBJ whole genome shotgun (WGS) entry which is preliminary data.</text>
</comment>